<dbReference type="EMBL" id="JAIBOA010000012">
    <property type="protein sequence ID" value="MBW8484698.1"/>
    <property type="molecule type" value="Genomic_DNA"/>
</dbReference>
<gene>
    <name evidence="1" type="ORF">K1Y72_20100</name>
</gene>
<dbReference type="RefSeq" id="WP_220167926.1">
    <property type="nucleotide sequence ID" value="NZ_JAIBOA010000012.1"/>
</dbReference>
<proteinExistence type="predicted"/>
<dbReference type="Pfam" id="PF14119">
    <property type="entry name" value="DUF4288"/>
    <property type="match status" value="1"/>
</dbReference>
<dbReference type="Proteomes" id="UP000774570">
    <property type="component" value="Unassembled WGS sequence"/>
</dbReference>
<evidence type="ECO:0000313" key="2">
    <source>
        <dbReference type="Proteomes" id="UP000774570"/>
    </source>
</evidence>
<accession>A0ABS7FW86</accession>
<evidence type="ECO:0000313" key="1">
    <source>
        <dbReference type="EMBL" id="MBW8484698.1"/>
    </source>
</evidence>
<comment type="caution">
    <text evidence="1">The sequence shown here is derived from an EMBL/GenBank/DDBJ whole genome shotgun (WGS) entry which is preliminary data.</text>
</comment>
<organism evidence="1 2">
    <name type="scientific">Actinomadura parmotrematis</name>
    <dbReference type="NCBI Taxonomy" id="2864039"/>
    <lineage>
        <taxon>Bacteria</taxon>
        <taxon>Bacillati</taxon>
        <taxon>Actinomycetota</taxon>
        <taxon>Actinomycetes</taxon>
        <taxon>Streptosporangiales</taxon>
        <taxon>Thermomonosporaceae</taxon>
        <taxon>Actinomadura</taxon>
    </lineage>
</organism>
<reference evidence="1 2" key="1">
    <citation type="submission" date="2021-07" db="EMBL/GenBank/DDBJ databases">
        <title>Actinomadura sp. PM05-2 isolated from lichen.</title>
        <authorList>
            <person name="Somphong A."/>
            <person name="Phongsopitanun W."/>
            <person name="Tanasupawat S."/>
            <person name="Peongsungnone V."/>
        </authorList>
    </citation>
    <scope>NUCLEOTIDE SEQUENCE [LARGE SCALE GENOMIC DNA]</scope>
    <source>
        <strain evidence="1 2">PM05-2</strain>
    </source>
</reference>
<sequence length="113" mass="12749">MLLYEITVAGRVDLYWETVRLVRAASEEDAVERAEAAGREGETEGVNGEGEAVVWRFLGLAEVKEIDLDEDGDGDLLDRSFTRLDRYMEIFGEDGRPFGELGERFSRQRDSTA</sequence>
<protein>
    <submittedName>
        <fullName evidence="1">DUF4288 domain-containing protein</fullName>
    </submittedName>
</protein>
<dbReference type="InterPro" id="IPR025630">
    <property type="entry name" value="DUF4288"/>
</dbReference>
<keyword evidence="2" id="KW-1185">Reference proteome</keyword>
<name>A0ABS7FW86_9ACTN</name>